<dbReference type="OrthoDB" id="9958830at2"/>
<evidence type="ECO:0000313" key="5">
    <source>
        <dbReference type="Proteomes" id="UP000030184"/>
    </source>
</evidence>
<name>A0A090WZS2_9FLAO</name>
<evidence type="ECO:0008006" key="6">
    <source>
        <dbReference type="Google" id="ProtNLM"/>
    </source>
</evidence>
<protein>
    <recommendedName>
        <fullName evidence="6">Lipoprotein</fullName>
    </recommendedName>
</protein>
<dbReference type="RefSeq" id="WP_042246194.1">
    <property type="nucleotide sequence ID" value="NZ_BBNR01000024.1"/>
</dbReference>
<gene>
    <name evidence="1" type="ORF">JCM19301_1081</name>
    <name evidence="2" type="ORF">JCM19302_1812</name>
    <name evidence="3" type="ORF">JCM19538_63</name>
</gene>
<evidence type="ECO:0000313" key="1">
    <source>
        <dbReference type="EMBL" id="GAL68711.1"/>
    </source>
</evidence>
<dbReference type="EMBL" id="BBNS01000033">
    <property type="protein sequence ID" value="GAL72862.1"/>
    <property type="molecule type" value="Genomic_DNA"/>
</dbReference>
<dbReference type="Proteomes" id="UP000030184">
    <property type="component" value="Unassembled WGS sequence"/>
</dbReference>
<evidence type="ECO:0000313" key="2">
    <source>
        <dbReference type="EMBL" id="GAL72862.1"/>
    </source>
</evidence>
<dbReference type="EMBL" id="BBNR01000024">
    <property type="protein sequence ID" value="GAL68711.1"/>
    <property type="molecule type" value="Genomic_DNA"/>
</dbReference>
<proteinExistence type="predicted"/>
<sequence>MKSIKNIIVTISALALLASCERNDETAISQIDNQNGIKVVELSKTDTFQGNELGIYGLEFSGMQDITLRNKITKYRYSDDVKEHLSSYAITKEVSDLGRFDQISFGEIGFEKTNKMMEPKFLKQYRAKNGVGIKEKVAEVSETMFGKEQKFSLRTDSYEINESAYIPELIDIDNAGTFDETINRYTASRGGLSISYNVDAKNESGVALLLLWDGTTKDMSMQELASMNMEYKNKIVVFDPNDSGVLNVPQYALSKFPKNANLTMVLMRNNAKLIEKSGKKHYLVTGSEQYERVTILD</sequence>
<reference evidence="5" key="1">
    <citation type="journal article" date="2014" name="Genome Announc.">
        <title>Draft Genome Sequence of Marine Flavobacterium Jejuia pallidilutea Strain 11shimoA1 and Pigmentation Mutants.</title>
        <authorList>
            <person name="Takatani N."/>
            <person name="Nakanishi M."/>
            <person name="Meirelles P."/>
            <person name="Mino S."/>
            <person name="Suda W."/>
            <person name="Oshima K."/>
            <person name="Hattori M."/>
            <person name="Ohkuma M."/>
            <person name="Hosokawa M."/>
            <person name="Miyashita K."/>
            <person name="Thompson F.L."/>
            <person name="Niwa A."/>
            <person name="Sawabe T."/>
            <person name="Sawabe T."/>
        </authorList>
    </citation>
    <scope>NUCLEOTIDE SEQUENCE [LARGE SCALE GENOMIC DNA]</scope>
    <source>
        <strain evidence="5">JCM 19538</strain>
    </source>
</reference>
<organism evidence="2 4">
    <name type="scientific">Jejuia pallidilutea</name>
    <dbReference type="NCBI Taxonomy" id="504487"/>
    <lineage>
        <taxon>Bacteria</taxon>
        <taxon>Pseudomonadati</taxon>
        <taxon>Bacteroidota</taxon>
        <taxon>Flavobacteriia</taxon>
        <taxon>Flavobacteriales</taxon>
        <taxon>Flavobacteriaceae</taxon>
        <taxon>Jejuia</taxon>
    </lineage>
</organism>
<keyword evidence="5" id="KW-1185">Reference proteome</keyword>
<evidence type="ECO:0000313" key="4">
    <source>
        <dbReference type="Proteomes" id="UP000029646"/>
    </source>
</evidence>
<dbReference type="EMBL" id="BBNY01000074">
    <property type="protein sequence ID" value="GAL90298.1"/>
    <property type="molecule type" value="Genomic_DNA"/>
</dbReference>
<accession>A0A090WZS2</accession>
<dbReference type="Proteomes" id="UP000029646">
    <property type="component" value="Unassembled WGS sequence"/>
</dbReference>
<dbReference type="Proteomes" id="UP000029641">
    <property type="component" value="Unassembled WGS sequence"/>
</dbReference>
<dbReference type="PROSITE" id="PS51257">
    <property type="entry name" value="PROKAR_LIPOPROTEIN"/>
    <property type="match status" value="1"/>
</dbReference>
<evidence type="ECO:0000313" key="3">
    <source>
        <dbReference type="EMBL" id="GAL90298.1"/>
    </source>
</evidence>
<dbReference type="AlphaFoldDB" id="A0A090WZS2"/>
<comment type="caution">
    <text evidence="2">The sequence shown here is derived from an EMBL/GenBank/DDBJ whole genome shotgun (WGS) entry which is preliminary data.</text>
</comment>